<evidence type="ECO:0008006" key="3">
    <source>
        <dbReference type="Google" id="ProtNLM"/>
    </source>
</evidence>
<proteinExistence type="predicted"/>
<organism evidence="1 2">
    <name type="scientific">Segetibacter aerophilus</name>
    <dbReference type="NCBI Taxonomy" id="670293"/>
    <lineage>
        <taxon>Bacteria</taxon>
        <taxon>Pseudomonadati</taxon>
        <taxon>Bacteroidota</taxon>
        <taxon>Chitinophagia</taxon>
        <taxon>Chitinophagales</taxon>
        <taxon>Chitinophagaceae</taxon>
        <taxon>Segetibacter</taxon>
    </lineage>
</organism>
<evidence type="ECO:0000313" key="2">
    <source>
        <dbReference type="Proteomes" id="UP000321513"/>
    </source>
</evidence>
<dbReference type="Pfam" id="PF13591">
    <property type="entry name" value="MerR_2"/>
    <property type="match status" value="1"/>
</dbReference>
<comment type="caution">
    <text evidence="1">The sequence shown here is derived from an EMBL/GenBank/DDBJ whole genome shotgun (WGS) entry which is preliminary data.</text>
</comment>
<keyword evidence="2" id="KW-1185">Reference proteome</keyword>
<dbReference type="Gene3D" id="1.10.1660.10">
    <property type="match status" value="1"/>
</dbReference>
<dbReference type="Proteomes" id="UP000321513">
    <property type="component" value="Unassembled WGS sequence"/>
</dbReference>
<reference evidence="1 2" key="1">
    <citation type="submission" date="2019-07" db="EMBL/GenBank/DDBJ databases">
        <title>Whole genome shotgun sequence of Segetibacter aerophilus NBRC 106135.</title>
        <authorList>
            <person name="Hosoyama A."/>
            <person name="Uohara A."/>
            <person name="Ohji S."/>
            <person name="Ichikawa N."/>
        </authorList>
    </citation>
    <scope>NUCLEOTIDE SEQUENCE [LARGE SCALE GENOMIC DNA]</scope>
    <source>
        <strain evidence="1 2">NBRC 106135</strain>
    </source>
</reference>
<dbReference type="RefSeq" id="WP_147204286.1">
    <property type="nucleotide sequence ID" value="NZ_BJYT01000009.1"/>
</dbReference>
<name>A0A512BDZ8_9BACT</name>
<dbReference type="OrthoDB" id="1494789at2"/>
<accession>A0A512BDZ8</accession>
<gene>
    <name evidence="1" type="ORF">SAE01_26750</name>
</gene>
<sequence>MQTNELILADDICSYYKVDYSFISDLQRFGLIEIASVETATYVPESQLQKLEQLVRLHYDLDINLEGIDAIAHLLEKVTHLQDEIVALKNRLKLYEDF</sequence>
<protein>
    <recommendedName>
        <fullName evidence="3">MerR family transcriptional regulator</fullName>
    </recommendedName>
</protein>
<evidence type="ECO:0000313" key="1">
    <source>
        <dbReference type="EMBL" id="GEO10179.1"/>
    </source>
</evidence>
<dbReference type="AlphaFoldDB" id="A0A512BDZ8"/>
<dbReference type="EMBL" id="BJYT01000009">
    <property type="protein sequence ID" value="GEO10179.1"/>
    <property type="molecule type" value="Genomic_DNA"/>
</dbReference>